<comment type="caution">
    <text evidence="1">The sequence shown here is derived from an EMBL/GenBank/DDBJ whole genome shotgun (WGS) entry which is preliminary data.</text>
</comment>
<proteinExistence type="predicted"/>
<dbReference type="EMBL" id="NXGI01000016">
    <property type="protein sequence ID" value="PRM96805.1"/>
    <property type="molecule type" value="Genomic_DNA"/>
</dbReference>
<dbReference type="Gene3D" id="3.30.110.190">
    <property type="match status" value="1"/>
</dbReference>
<accession>A0A2S9TDA2</accession>
<name>A0A2S9TDA2_9BACT</name>
<evidence type="ECO:0000313" key="2">
    <source>
        <dbReference type="Proteomes" id="UP000239151"/>
    </source>
</evidence>
<evidence type="ECO:0000313" key="1">
    <source>
        <dbReference type="EMBL" id="PRM96805.1"/>
    </source>
</evidence>
<dbReference type="InterPro" id="IPR025506">
    <property type="entry name" value="Abi_alpha"/>
</dbReference>
<dbReference type="AlphaFoldDB" id="A0A2S9TDA2"/>
<gene>
    <name evidence="1" type="ORF">CJ670_07300</name>
</gene>
<dbReference type="Pfam" id="PF14337">
    <property type="entry name" value="Abi_alpha"/>
    <property type="match status" value="1"/>
</dbReference>
<dbReference type="Proteomes" id="UP000239151">
    <property type="component" value="Unassembled WGS sequence"/>
</dbReference>
<reference evidence="1 2" key="1">
    <citation type="submission" date="2017-09" db="EMBL/GenBank/DDBJ databases">
        <title>Reassesment of A. cryaerophilus.</title>
        <authorList>
            <person name="Perez-Cataluna A."/>
            <person name="Collado L."/>
            <person name="Salgado O."/>
            <person name="Lefinanco V."/>
            <person name="Figueras M.J."/>
        </authorList>
    </citation>
    <scope>NUCLEOTIDE SEQUENCE [LARGE SCALE GENOMIC DNA]</scope>
    <source>
        <strain evidence="1 2">LMG 9065</strain>
    </source>
</reference>
<protein>
    <recommendedName>
        <fullName evidence="3">DUF4393 domain-containing protein</fullName>
    </recommendedName>
</protein>
<sequence>MSEIESPIKVDISESTNGILNALFLPGIKQVGMALGNTLGLINTATLPFRFVNVYSQENFKRYTDKVKYIPEEKIKEVEPEIAIPLIEKLSYTGNSDLAEAYANLLAKASNKDDVDLVHPGFINKLNSMSPDEVRILEYLKDFKSISYIVFRAINKKDSRTQNLSYRLIGLESVLGLAPNRIQQHIENLISLSILRDRDDASLADVQKYEEIIDLYKDTKMKFEIKIANGEYGEDRELDIQKCFYEITTIGKVFINACTTSSVIKV</sequence>
<organism evidence="1 2">
    <name type="scientific">Aliarcobacter cryaerophilus</name>
    <dbReference type="NCBI Taxonomy" id="28198"/>
    <lineage>
        <taxon>Bacteria</taxon>
        <taxon>Pseudomonadati</taxon>
        <taxon>Campylobacterota</taxon>
        <taxon>Epsilonproteobacteria</taxon>
        <taxon>Campylobacterales</taxon>
        <taxon>Arcobacteraceae</taxon>
        <taxon>Aliarcobacter</taxon>
    </lineage>
</organism>
<evidence type="ECO:0008006" key="3">
    <source>
        <dbReference type="Google" id="ProtNLM"/>
    </source>
</evidence>